<reference evidence="17 18" key="1">
    <citation type="submission" date="2015-01" db="EMBL/GenBank/DDBJ databases">
        <title>Evolution of Trichinella species and genotypes.</title>
        <authorList>
            <person name="Korhonen P.K."/>
            <person name="Edoardo P."/>
            <person name="Giuseppe L.R."/>
            <person name="Gasser R.B."/>
        </authorList>
    </citation>
    <scope>NUCLEOTIDE SEQUENCE [LARGE SCALE GENOMIC DNA]</scope>
    <source>
        <strain evidence="17">ISS1980</strain>
    </source>
</reference>
<dbReference type="Gene3D" id="1.10.1300.10">
    <property type="entry name" value="3'5'-cyclic nucleotide phosphodiesterase, catalytic domain"/>
    <property type="match status" value="1"/>
</dbReference>
<dbReference type="GO" id="GO:0042542">
    <property type="term" value="P:response to hydrogen peroxide"/>
    <property type="evidence" value="ECO:0007669"/>
    <property type="project" value="UniProtKB-ARBA"/>
</dbReference>
<dbReference type="Gene3D" id="1.20.5.110">
    <property type="match status" value="2"/>
</dbReference>
<dbReference type="GO" id="GO:0019287">
    <property type="term" value="P:isopentenyl diphosphate biosynthetic process, mevalonate pathway"/>
    <property type="evidence" value="ECO:0007669"/>
    <property type="project" value="UniProtKB-UniPathway"/>
</dbReference>
<evidence type="ECO:0000256" key="5">
    <source>
        <dbReference type="ARBA" id="ARBA00022535"/>
    </source>
</evidence>
<feature type="binding site" evidence="11">
    <location>
        <position position="1441"/>
    </location>
    <ligand>
        <name>AMP</name>
        <dbReference type="ChEBI" id="CHEBI:456215"/>
    </ligand>
</feature>
<keyword evidence="9" id="KW-0175">Coiled coil</keyword>
<dbReference type="UniPathway" id="UPA00057">
    <property type="reaction ID" value="UER00099"/>
</dbReference>
<dbReference type="PROSITE" id="PS00126">
    <property type="entry name" value="PDEASE_I_1"/>
    <property type="match status" value="1"/>
</dbReference>
<dbReference type="SUPFAM" id="SSF58038">
    <property type="entry name" value="SNARE fusion complex"/>
    <property type="match status" value="2"/>
</dbReference>
<comment type="similarity">
    <text evidence="2 13">Belongs to the cyclic nucleotide phosphodiesterase family.</text>
</comment>
<dbReference type="Pfam" id="PF04275">
    <property type="entry name" value="P-mevalo_kinase"/>
    <property type="match status" value="1"/>
</dbReference>
<evidence type="ECO:0000259" key="15">
    <source>
        <dbReference type="PROSITE" id="PS50192"/>
    </source>
</evidence>
<keyword evidence="8" id="KW-0653">Protein transport</keyword>
<evidence type="ECO:0000256" key="6">
    <source>
        <dbReference type="ARBA" id="ARBA00022723"/>
    </source>
</evidence>
<keyword evidence="7 13" id="KW-0378">Hydrolase</keyword>
<organism evidence="17 18">
    <name type="scientific">Trichinella papuae</name>
    <dbReference type="NCBI Taxonomy" id="268474"/>
    <lineage>
        <taxon>Eukaryota</taxon>
        <taxon>Metazoa</taxon>
        <taxon>Ecdysozoa</taxon>
        <taxon>Nematoda</taxon>
        <taxon>Enoplea</taxon>
        <taxon>Dorylaimia</taxon>
        <taxon>Trichinellida</taxon>
        <taxon>Trichinellidae</taxon>
        <taxon>Trichinella</taxon>
    </lineage>
</organism>
<dbReference type="FunFam" id="1.10.1300.10:FF:000003">
    <property type="entry name" value="Phosphodiesterase"/>
    <property type="match status" value="1"/>
</dbReference>
<dbReference type="GO" id="GO:0004631">
    <property type="term" value="F:phosphomevalonate kinase activity"/>
    <property type="evidence" value="ECO:0007669"/>
    <property type="project" value="InterPro"/>
</dbReference>
<dbReference type="PROSITE" id="PS50192">
    <property type="entry name" value="T_SNARE"/>
    <property type="match status" value="2"/>
</dbReference>
<feature type="binding site" evidence="12">
    <location>
        <position position="1279"/>
    </location>
    <ligand>
        <name>Zn(2+)</name>
        <dbReference type="ChEBI" id="CHEBI:29105"/>
        <label>1</label>
    </ligand>
</feature>
<evidence type="ECO:0000259" key="16">
    <source>
        <dbReference type="PROSITE" id="PS51845"/>
    </source>
</evidence>
<dbReference type="EC" id="3.1.4.-" evidence="13"/>
<evidence type="ECO:0000256" key="3">
    <source>
        <dbReference type="ARBA" id="ARBA00009480"/>
    </source>
</evidence>
<dbReference type="Gene3D" id="3.30.450.40">
    <property type="match status" value="1"/>
</dbReference>
<keyword evidence="6 12" id="KW-0479">Metal-binding</keyword>
<feature type="binding site" evidence="12">
    <location>
        <position position="1241"/>
    </location>
    <ligand>
        <name>Zn(2+)</name>
        <dbReference type="ChEBI" id="CHEBI:29105"/>
        <label>1</label>
    </ligand>
</feature>
<proteinExistence type="inferred from homology"/>
<dbReference type="InterPro" id="IPR003018">
    <property type="entry name" value="GAF"/>
</dbReference>
<evidence type="ECO:0000256" key="7">
    <source>
        <dbReference type="ARBA" id="ARBA00022801"/>
    </source>
</evidence>
<evidence type="ECO:0000256" key="12">
    <source>
        <dbReference type="PIRSR" id="PIRSR623088-3"/>
    </source>
</evidence>
<keyword evidence="5" id="KW-0140">cGMP</keyword>
<dbReference type="SMART" id="SM00065">
    <property type="entry name" value="GAF"/>
    <property type="match status" value="1"/>
</dbReference>
<comment type="caution">
    <text evidence="17">The sequence shown here is derived from an EMBL/GenBank/DDBJ whole genome shotgun (WGS) entry which is preliminary data.</text>
</comment>
<evidence type="ECO:0000313" key="17">
    <source>
        <dbReference type="EMBL" id="KRZ78135.1"/>
    </source>
</evidence>
<dbReference type="GO" id="GO:0046872">
    <property type="term" value="F:metal ion binding"/>
    <property type="evidence" value="ECO:0007669"/>
    <property type="project" value="UniProtKB-KW"/>
</dbReference>
<evidence type="ECO:0000256" key="2">
    <source>
        <dbReference type="ARBA" id="ARBA00007648"/>
    </source>
</evidence>
<feature type="domain" description="T-SNARE coiled-coil homology" evidence="15">
    <location>
        <begin position="493"/>
        <end position="555"/>
    </location>
</feature>
<dbReference type="Proteomes" id="UP000054843">
    <property type="component" value="Unassembled WGS sequence"/>
</dbReference>
<evidence type="ECO:0000256" key="13">
    <source>
        <dbReference type="RuleBase" id="RU363067"/>
    </source>
</evidence>
<feature type="binding site" evidence="12">
    <location>
        <position position="1279"/>
    </location>
    <ligand>
        <name>Zn(2+)</name>
        <dbReference type="ChEBI" id="CHEBI:29105"/>
        <label>2</label>
    </ligand>
</feature>
<dbReference type="EMBL" id="JYDO01000014">
    <property type="protein sequence ID" value="KRZ78135.1"/>
    <property type="molecule type" value="Genomic_DNA"/>
</dbReference>
<dbReference type="InterPro" id="IPR029016">
    <property type="entry name" value="GAF-like_dom_sf"/>
</dbReference>
<evidence type="ECO:0000256" key="4">
    <source>
        <dbReference type="ARBA" id="ARBA00022448"/>
    </source>
</evidence>
<accession>A0A0V1N273</accession>
<evidence type="ECO:0000256" key="10">
    <source>
        <dbReference type="PIRSR" id="PIRSR623088-1"/>
    </source>
</evidence>
<evidence type="ECO:0000313" key="18">
    <source>
        <dbReference type="Proteomes" id="UP000054843"/>
    </source>
</evidence>
<name>A0A0V1N273_9BILA</name>
<dbReference type="CDD" id="cd00077">
    <property type="entry name" value="HDc"/>
    <property type="match status" value="1"/>
</dbReference>
<dbReference type="InterPro" id="IPR036971">
    <property type="entry name" value="PDEase_catalytic_dom_sf"/>
</dbReference>
<dbReference type="PANTHER" id="PTHR11347">
    <property type="entry name" value="CYCLIC NUCLEOTIDE PHOSPHODIESTERASE"/>
    <property type="match status" value="1"/>
</dbReference>
<feature type="active site" description="Proton donor" evidence="10">
    <location>
        <position position="1237"/>
    </location>
</feature>
<dbReference type="GO" id="GO:0010628">
    <property type="term" value="P:positive regulation of gene expression"/>
    <property type="evidence" value="ECO:0007669"/>
    <property type="project" value="UniProtKB-ARBA"/>
</dbReference>
<dbReference type="InterPro" id="IPR023174">
    <property type="entry name" value="PDEase_CS"/>
</dbReference>
<dbReference type="SUPFAM" id="SSF55781">
    <property type="entry name" value="GAF domain-like"/>
    <property type="match status" value="1"/>
</dbReference>
<dbReference type="InterPro" id="IPR002073">
    <property type="entry name" value="PDEase_catalytic_dom"/>
</dbReference>
<dbReference type="InterPro" id="IPR023088">
    <property type="entry name" value="PDEase"/>
</dbReference>
<feature type="binding site" evidence="12">
    <location>
        <position position="1390"/>
    </location>
    <ligand>
        <name>Zn(2+)</name>
        <dbReference type="ChEBI" id="CHEBI:29105"/>
        <label>1</label>
    </ligand>
</feature>
<comment type="similarity">
    <text evidence="3">Belongs to the SNAP-25 family.</text>
</comment>
<dbReference type="InterPro" id="IPR005919">
    <property type="entry name" value="Pmev_kin_anim"/>
</dbReference>
<dbReference type="Pfam" id="PF00233">
    <property type="entry name" value="PDEase_I"/>
    <property type="match status" value="1"/>
</dbReference>
<feature type="domain" description="T-SNARE coiled-coil homology" evidence="15">
    <location>
        <begin position="636"/>
        <end position="698"/>
    </location>
</feature>
<comment type="catalytic activity">
    <reaction evidence="1">
        <text>a nucleoside 3',5'-cyclic phosphate + H2O = a nucleoside 5'-phosphate + H(+)</text>
        <dbReference type="Rhea" id="RHEA:14653"/>
        <dbReference type="ChEBI" id="CHEBI:15377"/>
        <dbReference type="ChEBI" id="CHEBI:15378"/>
        <dbReference type="ChEBI" id="CHEBI:57867"/>
        <dbReference type="ChEBI" id="CHEBI:58464"/>
        <dbReference type="EC" id="3.1.4.17"/>
    </reaction>
</comment>
<dbReference type="PRINTS" id="PR00387">
    <property type="entry name" value="PDIESTERASE1"/>
</dbReference>
<dbReference type="SMART" id="SM00471">
    <property type="entry name" value="HDc"/>
    <property type="match status" value="1"/>
</dbReference>
<protein>
    <recommendedName>
        <fullName evidence="13">Phosphodiesterase</fullName>
        <ecNumber evidence="13">3.1.4.-</ecNumber>
    </recommendedName>
</protein>
<dbReference type="CDD" id="cd15856">
    <property type="entry name" value="SNARE_SNAP29C"/>
    <property type="match status" value="1"/>
</dbReference>
<dbReference type="PROSITE" id="PS51845">
    <property type="entry name" value="PDEASE_I_2"/>
    <property type="match status" value="1"/>
</dbReference>
<dbReference type="GO" id="GO:0010754">
    <property type="term" value="P:negative regulation of cGMP-mediated signaling"/>
    <property type="evidence" value="ECO:0007669"/>
    <property type="project" value="UniProtKB-ARBA"/>
</dbReference>
<dbReference type="STRING" id="268474.A0A0V1N273"/>
<dbReference type="GO" id="GO:0005737">
    <property type="term" value="C:cytoplasm"/>
    <property type="evidence" value="ECO:0007669"/>
    <property type="project" value="InterPro"/>
</dbReference>
<dbReference type="FunFam" id="1.20.5.110:FF:000041">
    <property type="entry name" value="Synaptosomal-associated protein 29"/>
    <property type="match status" value="1"/>
</dbReference>
<dbReference type="SMART" id="SM00397">
    <property type="entry name" value="t_SNARE"/>
    <property type="match status" value="2"/>
</dbReference>
<dbReference type="SUPFAM" id="SSF109604">
    <property type="entry name" value="HD-domain/PDEase-like"/>
    <property type="match status" value="1"/>
</dbReference>
<feature type="binding site" evidence="12">
    <location>
        <position position="1278"/>
    </location>
    <ligand>
        <name>Zn(2+)</name>
        <dbReference type="ChEBI" id="CHEBI:29105"/>
        <label>1</label>
    </ligand>
</feature>
<dbReference type="GO" id="GO:0015031">
    <property type="term" value="P:protein transport"/>
    <property type="evidence" value="ECO:0007669"/>
    <property type="project" value="UniProtKB-KW"/>
</dbReference>
<dbReference type="Pfam" id="PF01590">
    <property type="entry name" value="GAF"/>
    <property type="match status" value="1"/>
</dbReference>
<evidence type="ECO:0000256" key="8">
    <source>
        <dbReference type="ARBA" id="ARBA00022927"/>
    </source>
</evidence>
<evidence type="ECO:0000256" key="11">
    <source>
        <dbReference type="PIRSR" id="PIRSR623088-2"/>
    </source>
</evidence>
<comment type="cofactor">
    <cofactor evidence="13">
        <name>a divalent metal cation</name>
        <dbReference type="ChEBI" id="CHEBI:60240"/>
    </cofactor>
    <text evidence="13">Binds 2 divalent metal cations per subunit. Site 1 may preferentially bind zinc ions, while site 2 has a preference for magnesium and/or manganese ions.</text>
</comment>
<evidence type="ECO:0000256" key="1">
    <source>
        <dbReference type="ARBA" id="ARBA00001073"/>
    </source>
</evidence>
<dbReference type="GO" id="GO:0004114">
    <property type="term" value="F:3',5'-cyclic-nucleotide phosphodiesterase activity"/>
    <property type="evidence" value="ECO:0007669"/>
    <property type="project" value="UniProtKB-EC"/>
</dbReference>
<dbReference type="CDD" id="cd15887">
    <property type="entry name" value="SNARE_SNAP29N"/>
    <property type="match status" value="1"/>
</dbReference>
<dbReference type="InterPro" id="IPR000727">
    <property type="entry name" value="T_SNARE_dom"/>
</dbReference>
<feature type="compositionally biased region" description="Low complexity" evidence="14">
    <location>
        <begin position="1525"/>
        <end position="1544"/>
    </location>
</feature>
<evidence type="ECO:0000256" key="14">
    <source>
        <dbReference type="SAM" id="MobiDB-lite"/>
    </source>
</evidence>
<sequence>LKLKLGSELQRLTLYRIRSIMEQLVADLQHLKTNNEDDDHKKQNAEHLPEIPDEMLKADSLKEDIISCLQRYNFSKMQSTEIIPQFNNSYVELNNSSTTNSNPFEVYTKNYTNTTNLLIFHCMKNEFYNTSLLENSSFSHLQNFINKLTKASRLIESWKLAYHIADILQNNNFTAEGNNTDGLYQCLRMTFSENFLNPFQRLIIMKKITNELYNLTESCSAVEYPEDCKQYASQLLHASCECMDVSKKNHHHRLPVAVVLVSGKRKSGKDFISLLLKEEIMRRSGGRVAVFLVHISNPLKQEYAKLKGLDYEHLSGSSNRKELYRKEMVKWGEAVRNQDPEYFCRQAVEDVEERSQDVTDGVMWIICDCRRPTDLAYFKRYYGSLSDCFLCKLRIEASESIRKQRGWTFCPGVDDAETECALDAGVEWDFIIENNEENDVISRIEQLATRNNCQWRIHDTFESNSKEKNNFLGYTKEEPVNFDDVNYYEQQIEAALQNSLASTGRSLKALQESEDIGFATAQDLIVQGEKLHKVDKKLGDIQSTTKQTQRHLNSVKSLFGNIRNYFNKDKPLPKASEEEPVEKSVRNGTNLQSTVQRIKDDSTGIFSDNAGTIGNNEYKPTLADSTRQMIEGTRWGSMNQEIEGNLGLMENNLLRLKELGIALGEEVQQQNELIDRVARKADKTNMVVDDQNRQMRRILGNDKKKTSLLPSTGSATASSELLIASTSDMAVKKIELFQMCISKFSQISETFHKCSLHTAGSYNTSSEASQDCFQSTTSHDCSRDLQSKSVQKRLNEWIKNSLHCRDSAFVMVIDDYGHCRVQTCGSRDFPSPIHAGNLDQWAAIFEDSAHIFYKNIPKELQQCVAKVFGENYLPNLPVSLHAVENSNGNALIAILCIYHSTSEASENISNGISTVHELSGDELEQIRLAGSMIRIAVSMEQQKSRTKLNGFILTLLKNVFSNLENMAQLVQSIIKDAKKLIPSEDCSLYLIDNDSNELVAEVVEKDEKNEEYLKEIRFPMNEGIVGQVAVSGEMQNIQRDGSPSTNVDKPAQPLIANNSCSEQEDTVPDPLQQRMKKLHFRNMLCFAVKDKKNVIAVIQLLNKIGTDGFTSHDQQLAELLSSYCAISISHCLLFKRLQEANRRTHVASELMMYHTQKIAEEDVLRLSLCPVPAPSSFSQDFLSFFYSPRELSVRDTHMACLAMFYDLGYVHKFRIKRRKLSRFLLLVEKGYRDVPYHNWYHAFTVTHFCYLMLKTIPELRQHLTDVRCMCLLVACLCHDIDHRGTTNSFQVQSKTALAQLYSSEGSVLECHHFAQTMCILNIEECNIFAELPATLYQTILDNIRDIILATDLAQHLRIRPEFIEMVESGLQRGNPRHVYILLSVLMTACDLSDQMKPWKMSKNVAAKVYKEFFSQGDLEKAMGNRPVEMMDRDRADVLKLQIDFLDGIALPLYKHLSRLFPALLPVYQTGYQNRQCYVAMQKIIMSNSNNSSSNRYDIDMLFNAEIERQVEEMIQSATDNNSFQETTTTNATVNNANVASSENL</sequence>
<dbReference type="Gene3D" id="3.40.50.300">
    <property type="entry name" value="P-loop containing nucleotide triphosphate hydrolases"/>
    <property type="match status" value="1"/>
</dbReference>
<feature type="binding site" evidence="11">
    <location>
        <position position="1390"/>
    </location>
    <ligand>
        <name>AMP</name>
        <dbReference type="ChEBI" id="CHEBI:456215"/>
    </ligand>
</feature>
<keyword evidence="18" id="KW-1185">Reference proteome</keyword>
<feature type="domain" description="PDEase" evidence="16">
    <location>
        <begin position="1156"/>
        <end position="1484"/>
    </location>
</feature>
<evidence type="ECO:0000256" key="9">
    <source>
        <dbReference type="ARBA" id="ARBA00023054"/>
    </source>
</evidence>
<feature type="non-terminal residue" evidence="17">
    <location>
        <position position="1"/>
    </location>
</feature>
<dbReference type="GO" id="GO:0007602">
    <property type="term" value="P:phototransduction"/>
    <property type="evidence" value="ECO:0007669"/>
    <property type="project" value="UniProtKB-ARBA"/>
</dbReference>
<dbReference type="GO" id="GO:0006695">
    <property type="term" value="P:cholesterol biosynthetic process"/>
    <property type="evidence" value="ECO:0007669"/>
    <property type="project" value="InterPro"/>
</dbReference>
<dbReference type="InterPro" id="IPR027417">
    <property type="entry name" value="P-loop_NTPase"/>
</dbReference>
<gene>
    <name evidence="17" type="primary">Pde2a</name>
    <name evidence="17" type="ORF">T10_5164</name>
</gene>
<feature type="binding site" evidence="11">
    <location>
        <begin position="1237"/>
        <end position="1241"/>
    </location>
    <ligand>
        <name>AMP</name>
        <dbReference type="ChEBI" id="CHEBI:456215"/>
    </ligand>
</feature>
<feature type="region of interest" description="Disordered" evidence="14">
    <location>
        <begin position="1518"/>
        <end position="1544"/>
    </location>
</feature>
<dbReference type="GO" id="GO:0010446">
    <property type="term" value="P:response to alkaline pH"/>
    <property type="evidence" value="ECO:0007669"/>
    <property type="project" value="UniProtKB-ARBA"/>
</dbReference>
<dbReference type="OrthoDB" id="295473at2759"/>
<keyword evidence="4" id="KW-0813">Transport</keyword>
<feature type="binding site" evidence="11">
    <location>
        <position position="1279"/>
    </location>
    <ligand>
        <name>AMP</name>
        <dbReference type="ChEBI" id="CHEBI:456215"/>
    </ligand>
</feature>
<dbReference type="InterPro" id="IPR003607">
    <property type="entry name" value="HD/PDEase_dom"/>
</dbReference>